<dbReference type="Proteomes" id="UP000675881">
    <property type="component" value="Chromosome 11"/>
</dbReference>
<dbReference type="InterPro" id="IPR014721">
    <property type="entry name" value="Ribsml_uS5_D2-typ_fold_subgr"/>
</dbReference>
<dbReference type="GO" id="GO:1990904">
    <property type="term" value="C:ribonucleoprotein complex"/>
    <property type="evidence" value="ECO:0007669"/>
    <property type="project" value="UniProtKB-UniRule"/>
</dbReference>
<name>A0A7R8H127_LEPSM</name>
<evidence type="ECO:0000313" key="1">
    <source>
        <dbReference type="EMBL" id="CAF2803352.1"/>
    </source>
</evidence>
<dbReference type="Gene3D" id="3.30.230.10">
    <property type="match status" value="1"/>
</dbReference>
<dbReference type="Pfam" id="PF00333">
    <property type="entry name" value="Ribosomal_S5"/>
    <property type="match status" value="1"/>
</dbReference>
<evidence type="ECO:0000313" key="2">
    <source>
        <dbReference type="Proteomes" id="UP000675881"/>
    </source>
</evidence>
<protein>
    <submittedName>
        <fullName evidence="1">RP-S2e</fullName>
    </submittedName>
</protein>
<dbReference type="Gene3D" id="3.30.160.20">
    <property type="match status" value="1"/>
</dbReference>
<sequence length="112" mass="12444">MKSFKSCKSRNKIRVGQRARFKAFVATRDFNGHVRLGVKCSKEVATTICGAIIWANLSIVSVRKGFWGNPIGKPHIVPSKVTGQCCFILMCHIYAPFWKGYCVFSSAKNASV</sequence>
<dbReference type="GO" id="GO:0006412">
    <property type="term" value="P:translation"/>
    <property type="evidence" value="ECO:0007669"/>
    <property type="project" value="InterPro"/>
</dbReference>
<dbReference type="InterPro" id="IPR013810">
    <property type="entry name" value="Ribosomal_uS5_N"/>
</dbReference>
<dbReference type="GO" id="GO:0005840">
    <property type="term" value="C:ribosome"/>
    <property type="evidence" value="ECO:0007669"/>
    <property type="project" value="InterPro"/>
</dbReference>
<dbReference type="EMBL" id="HG994590">
    <property type="protein sequence ID" value="CAF2803352.1"/>
    <property type="molecule type" value="Genomic_DNA"/>
</dbReference>
<organism evidence="1 2">
    <name type="scientific">Lepeophtheirus salmonis</name>
    <name type="common">Salmon louse</name>
    <name type="synonym">Caligus salmonis</name>
    <dbReference type="NCBI Taxonomy" id="72036"/>
    <lineage>
        <taxon>Eukaryota</taxon>
        <taxon>Metazoa</taxon>
        <taxon>Ecdysozoa</taxon>
        <taxon>Arthropoda</taxon>
        <taxon>Crustacea</taxon>
        <taxon>Multicrustacea</taxon>
        <taxon>Hexanauplia</taxon>
        <taxon>Copepoda</taxon>
        <taxon>Siphonostomatoida</taxon>
        <taxon>Caligidae</taxon>
        <taxon>Lepeophtheirus</taxon>
    </lineage>
</organism>
<gene>
    <name evidence="1" type="ORF">LSAA_2756</name>
</gene>
<dbReference type="AlphaFoldDB" id="A0A7R8H127"/>
<dbReference type="SUPFAM" id="SSF54768">
    <property type="entry name" value="dsRNA-binding domain-like"/>
    <property type="match status" value="1"/>
</dbReference>
<proteinExistence type="predicted"/>
<dbReference type="PROSITE" id="PS50881">
    <property type="entry name" value="S5_DSRBD"/>
    <property type="match status" value="1"/>
</dbReference>
<dbReference type="GO" id="GO:0003735">
    <property type="term" value="F:structural constituent of ribosome"/>
    <property type="evidence" value="ECO:0007669"/>
    <property type="project" value="UniProtKB-UniRule"/>
</dbReference>
<dbReference type="OrthoDB" id="10253125at2759"/>
<accession>A0A7R8H127</accession>
<dbReference type="GO" id="GO:0003723">
    <property type="term" value="F:RNA binding"/>
    <property type="evidence" value="ECO:0007669"/>
    <property type="project" value="InterPro"/>
</dbReference>
<keyword evidence="2" id="KW-1185">Reference proteome</keyword>
<reference evidence="1" key="1">
    <citation type="submission" date="2021-02" db="EMBL/GenBank/DDBJ databases">
        <authorList>
            <person name="Bekaert M."/>
        </authorList>
    </citation>
    <scope>NUCLEOTIDE SEQUENCE</scope>
    <source>
        <strain evidence="1">IoA-00</strain>
    </source>
</reference>